<organism evidence="2 3">
    <name type="scientific">Crotalaria pallida</name>
    <name type="common">Smooth rattlebox</name>
    <name type="synonym">Crotalaria striata</name>
    <dbReference type="NCBI Taxonomy" id="3830"/>
    <lineage>
        <taxon>Eukaryota</taxon>
        <taxon>Viridiplantae</taxon>
        <taxon>Streptophyta</taxon>
        <taxon>Embryophyta</taxon>
        <taxon>Tracheophyta</taxon>
        <taxon>Spermatophyta</taxon>
        <taxon>Magnoliopsida</taxon>
        <taxon>eudicotyledons</taxon>
        <taxon>Gunneridae</taxon>
        <taxon>Pentapetalae</taxon>
        <taxon>rosids</taxon>
        <taxon>fabids</taxon>
        <taxon>Fabales</taxon>
        <taxon>Fabaceae</taxon>
        <taxon>Papilionoideae</taxon>
        <taxon>50 kb inversion clade</taxon>
        <taxon>genistoids sensu lato</taxon>
        <taxon>core genistoids</taxon>
        <taxon>Crotalarieae</taxon>
        <taxon>Crotalaria</taxon>
    </lineage>
</organism>
<evidence type="ECO:0000313" key="2">
    <source>
        <dbReference type="EMBL" id="KAK7266792.1"/>
    </source>
</evidence>
<protein>
    <submittedName>
        <fullName evidence="2">Uncharacterized protein</fullName>
    </submittedName>
</protein>
<comment type="caution">
    <text evidence="2">The sequence shown here is derived from an EMBL/GenBank/DDBJ whole genome shotgun (WGS) entry which is preliminary data.</text>
</comment>
<keyword evidence="3" id="KW-1185">Reference proteome</keyword>
<dbReference type="Proteomes" id="UP001372338">
    <property type="component" value="Unassembled WGS sequence"/>
</dbReference>
<evidence type="ECO:0000313" key="3">
    <source>
        <dbReference type="Proteomes" id="UP001372338"/>
    </source>
</evidence>
<reference evidence="2 3" key="1">
    <citation type="submission" date="2024-01" db="EMBL/GenBank/DDBJ databases">
        <title>The genomes of 5 underutilized Papilionoideae crops provide insights into root nodulation and disease resistanc.</title>
        <authorList>
            <person name="Yuan L."/>
        </authorList>
    </citation>
    <scope>NUCLEOTIDE SEQUENCE [LARGE SCALE GENOMIC DNA]</scope>
    <source>
        <strain evidence="2">ZHUSHIDOU_FW_LH</strain>
        <tissue evidence="2">Leaf</tissue>
    </source>
</reference>
<evidence type="ECO:0000256" key="1">
    <source>
        <dbReference type="SAM" id="MobiDB-lite"/>
    </source>
</evidence>
<gene>
    <name evidence="2" type="ORF">RIF29_19447</name>
</gene>
<dbReference type="AlphaFoldDB" id="A0AAN9EZH7"/>
<proteinExistence type="predicted"/>
<feature type="region of interest" description="Disordered" evidence="1">
    <location>
        <begin position="18"/>
        <end position="38"/>
    </location>
</feature>
<accession>A0AAN9EZH7</accession>
<feature type="compositionally biased region" description="Basic and acidic residues" evidence="1">
    <location>
        <begin position="61"/>
        <end position="89"/>
    </location>
</feature>
<name>A0AAN9EZH7_CROPI</name>
<sequence length="236" mass="26004">MKRLETSSSSYYHNLLGNLALGHGESSKKAKKSAITGYKVEEQENGRCEICAEMTRNKVGRSSESEPQKGKEEEKQEVVVEEEKKENLEEKVEGNNNVVEVKVMEEKVGKESEVEEGKIVIIDDGVDVEVLLDEIENNAGGEGGEINGGGIADAGAVVVVEENNDEDLFSVDIIGEGDLLPGWDEWKSEADQNLDFSSYAYPLWLDTDKYSGINSLGVKVEPPANGNDWDESFWLL</sequence>
<feature type="region of interest" description="Disordered" evidence="1">
    <location>
        <begin position="54"/>
        <end position="89"/>
    </location>
</feature>
<dbReference type="EMBL" id="JAYWIO010000004">
    <property type="protein sequence ID" value="KAK7266792.1"/>
    <property type="molecule type" value="Genomic_DNA"/>
</dbReference>